<proteinExistence type="predicted"/>
<organism evidence="8 9">
    <name type="scientific">Pseudomonas graminis</name>
    <dbReference type="NCBI Taxonomy" id="158627"/>
    <lineage>
        <taxon>Bacteria</taxon>
        <taxon>Pseudomonadati</taxon>
        <taxon>Pseudomonadota</taxon>
        <taxon>Gammaproteobacteria</taxon>
        <taxon>Pseudomonadales</taxon>
        <taxon>Pseudomonadaceae</taxon>
        <taxon>Pseudomonas</taxon>
    </lineage>
</organism>
<keyword evidence="1" id="KW-0678">Repressor</keyword>
<dbReference type="AlphaFoldDB" id="A0A6M8MVV4"/>
<dbReference type="Pfam" id="PF13977">
    <property type="entry name" value="TetR_C_6"/>
    <property type="match status" value="1"/>
</dbReference>
<dbReference type="PANTHER" id="PTHR30055:SF226">
    <property type="entry name" value="HTH-TYPE TRANSCRIPTIONAL REGULATOR PKSA"/>
    <property type="match status" value="1"/>
</dbReference>
<feature type="DNA-binding region" description="H-T-H motif" evidence="5">
    <location>
        <begin position="106"/>
        <end position="125"/>
    </location>
</feature>
<evidence type="ECO:0000313" key="8">
    <source>
        <dbReference type="EMBL" id="QKF52645.1"/>
    </source>
</evidence>
<evidence type="ECO:0000256" key="1">
    <source>
        <dbReference type="ARBA" id="ARBA00022491"/>
    </source>
</evidence>
<dbReference type="InterPro" id="IPR039538">
    <property type="entry name" value="BetI_C"/>
</dbReference>
<evidence type="ECO:0000256" key="6">
    <source>
        <dbReference type="SAM" id="MobiDB-lite"/>
    </source>
</evidence>
<dbReference type="Proteomes" id="UP000501989">
    <property type="component" value="Chromosome"/>
</dbReference>
<keyword evidence="3 5" id="KW-0238">DNA-binding</keyword>
<dbReference type="Gene3D" id="1.10.357.10">
    <property type="entry name" value="Tetracycline Repressor, domain 2"/>
    <property type="match status" value="1"/>
</dbReference>
<evidence type="ECO:0000313" key="9">
    <source>
        <dbReference type="Proteomes" id="UP000501989"/>
    </source>
</evidence>
<evidence type="ECO:0000259" key="7">
    <source>
        <dbReference type="PROSITE" id="PS50977"/>
    </source>
</evidence>
<keyword evidence="2" id="KW-0805">Transcription regulation</keyword>
<feature type="compositionally biased region" description="Polar residues" evidence="6">
    <location>
        <begin position="63"/>
        <end position="73"/>
    </location>
</feature>
<dbReference type="EMBL" id="CP053746">
    <property type="protein sequence ID" value="QKF52645.1"/>
    <property type="molecule type" value="Genomic_DNA"/>
</dbReference>
<dbReference type="PANTHER" id="PTHR30055">
    <property type="entry name" value="HTH-TYPE TRANSCRIPTIONAL REGULATOR RUTR"/>
    <property type="match status" value="1"/>
</dbReference>
<dbReference type="GO" id="GO:0003700">
    <property type="term" value="F:DNA-binding transcription factor activity"/>
    <property type="evidence" value="ECO:0007669"/>
    <property type="project" value="TreeGrafter"/>
</dbReference>
<feature type="region of interest" description="Disordered" evidence="6">
    <location>
        <begin position="63"/>
        <end position="84"/>
    </location>
</feature>
<dbReference type="KEGG" id="pgg:FX982_03634"/>
<gene>
    <name evidence="8" type="ORF">FX982_03634</name>
</gene>
<reference evidence="9" key="1">
    <citation type="submission" date="2019-12" db="EMBL/GenBank/DDBJ databases">
        <title>Endophytic bacteria associated with Panax ginseng seedlings.</title>
        <authorList>
            <person name="Park J.M."/>
            <person name="Shin R."/>
            <person name="Jo S.H."/>
        </authorList>
    </citation>
    <scope>NUCLEOTIDE SEQUENCE [LARGE SCALE GENOMIC DNA]</scope>
    <source>
        <strain evidence="9">PgKB30</strain>
    </source>
</reference>
<dbReference type="InterPro" id="IPR036271">
    <property type="entry name" value="Tet_transcr_reg_TetR-rel_C_sf"/>
</dbReference>
<dbReference type="GO" id="GO:0000976">
    <property type="term" value="F:transcription cis-regulatory region binding"/>
    <property type="evidence" value="ECO:0007669"/>
    <property type="project" value="TreeGrafter"/>
</dbReference>
<evidence type="ECO:0000256" key="5">
    <source>
        <dbReference type="PROSITE-ProRule" id="PRU00335"/>
    </source>
</evidence>
<dbReference type="PRINTS" id="PR00455">
    <property type="entry name" value="HTHTETR"/>
</dbReference>
<evidence type="ECO:0000256" key="4">
    <source>
        <dbReference type="ARBA" id="ARBA00023163"/>
    </source>
</evidence>
<dbReference type="PROSITE" id="PS50977">
    <property type="entry name" value="HTH_TETR_2"/>
    <property type="match status" value="1"/>
</dbReference>
<dbReference type="SUPFAM" id="SSF46689">
    <property type="entry name" value="Homeodomain-like"/>
    <property type="match status" value="1"/>
</dbReference>
<keyword evidence="4" id="KW-0804">Transcription</keyword>
<name>A0A6M8MVV4_9PSED</name>
<dbReference type="InterPro" id="IPR050109">
    <property type="entry name" value="HTH-type_TetR-like_transc_reg"/>
</dbReference>
<feature type="domain" description="HTH tetR-type" evidence="7">
    <location>
        <begin position="83"/>
        <end position="143"/>
    </location>
</feature>
<evidence type="ECO:0000256" key="3">
    <source>
        <dbReference type="ARBA" id="ARBA00023125"/>
    </source>
</evidence>
<dbReference type="InterPro" id="IPR009057">
    <property type="entry name" value="Homeodomain-like_sf"/>
</dbReference>
<dbReference type="Pfam" id="PF00440">
    <property type="entry name" value="TetR_N"/>
    <property type="match status" value="1"/>
</dbReference>
<protein>
    <submittedName>
        <fullName evidence="8">HTH-type transcriptional repressor AcnR</fullName>
    </submittedName>
</protein>
<sequence length="272" mass="30471">MPARLNISFRLPKSGCPLKQSVPFQHLRRLATRFLPIASSQSGVVTGLPKRPDTCKAWRRQVNPMTGNTSDTLPRTRRAPKGEKRREELLDAALQLFSLEGYTGASIARIADIVGISVAGVLHHFPNKVALLMGVLARRDEVNHKVISSLHSEPTLQGFVSGLRQINRSNATAPGVIRAFSMLNAESLVDSHPGWQWFQSRYVTIHGRMRARLDHLVVTGEVRGDVDLDAIVHQILAMMDGLQLQWLRFPETVDLVQRFDSYMAQVERDIRA</sequence>
<keyword evidence="9" id="KW-1185">Reference proteome</keyword>
<accession>A0A6M8MVV4</accession>
<dbReference type="SUPFAM" id="SSF48498">
    <property type="entry name" value="Tetracyclin repressor-like, C-terminal domain"/>
    <property type="match status" value="1"/>
</dbReference>
<evidence type="ECO:0000256" key="2">
    <source>
        <dbReference type="ARBA" id="ARBA00023015"/>
    </source>
</evidence>
<dbReference type="InterPro" id="IPR001647">
    <property type="entry name" value="HTH_TetR"/>
</dbReference>